<organism evidence="1">
    <name type="scientific">Craspedostauros australis</name>
    <dbReference type="NCBI Taxonomy" id="1486917"/>
    <lineage>
        <taxon>Eukaryota</taxon>
        <taxon>Sar</taxon>
        <taxon>Stramenopiles</taxon>
        <taxon>Ochrophyta</taxon>
        <taxon>Bacillariophyta</taxon>
        <taxon>Bacillariophyceae</taxon>
        <taxon>Bacillariophycidae</taxon>
        <taxon>Naviculales</taxon>
        <taxon>Naviculaceae</taxon>
        <taxon>Craspedostauros</taxon>
    </lineage>
</organism>
<evidence type="ECO:0000313" key="1">
    <source>
        <dbReference type="EMBL" id="CAD8338982.1"/>
    </source>
</evidence>
<proteinExistence type="predicted"/>
<name>A0A7R9ZQ66_9STRA</name>
<dbReference type="AlphaFoldDB" id="A0A7R9ZQ66"/>
<sequence length="205" mass="22427">MRRSPVVVSASASSTPWSVSPILRTVLAIAIFLSLAQISSLRFISNLFDVPDVITSFKGDGNAATATATCSQWPEATQSGLSGVLKMPPFDAIHDFSTGHRPQRFMAGYSRDNLLQGRGVSYEDNEDGIVDMRTFPAAPSTTDDSTQRFAGMTREQPSDGYSAAWLVTVNRLLSNGRISLQHLHEAENINLEYGHFAMSVRSWNL</sequence>
<dbReference type="EMBL" id="HBEF01017950">
    <property type="protein sequence ID" value="CAD8338982.1"/>
    <property type="molecule type" value="Transcribed_RNA"/>
</dbReference>
<gene>
    <name evidence="1" type="ORF">CAUS1442_LOCUS11115</name>
</gene>
<accession>A0A7R9ZQ66</accession>
<reference evidence="1" key="1">
    <citation type="submission" date="2021-01" db="EMBL/GenBank/DDBJ databases">
        <authorList>
            <person name="Corre E."/>
            <person name="Pelletier E."/>
            <person name="Niang G."/>
            <person name="Scheremetjew M."/>
            <person name="Finn R."/>
            <person name="Kale V."/>
            <person name="Holt S."/>
            <person name="Cochrane G."/>
            <person name="Meng A."/>
            <person name="Brown T."/>
            <person name="Cohen L."/>
        </authorList>
    </citation>
    <scope>NUCLEOTIDE SEQUENCE</scope>
    <source>
        <strain evidence="1">CCMP3328</strain>
    </source>
</reference>
<protein>
    <submittedName>
        <fullName evidence="1">Uncharacterized protein</fullName>
    </submittedName>
</protein>